<reference evidence="2 3" key="1">
    <citation type="journal article" date="2008" name="PLoS Genet.">
        <title>Genomic islands in the pathogenic filamentous fungus Aspergillus fumigatus.</title>
        <authorList>
            <person name="Fedorova N.D."/>
            <person name="Khaldi N."/>
            <person name="Joardar V.S."/>
            <person name="Maiti R."/>
            <person name="Amedeo P."/>
            <person name="Anderson M.J."/>
            <person name="Crabtree J."/>
            <person name="Silva J.C."/>
            <person name="Badger J.H."/>
            <person name="Albarraq A."/>
            <person name="Angiuoli S."/>
            <person name="Bussey H."/>
            <person name="Bowyer P."/>
            <person name="Cotty P.J."/>
            <person name="Dyer P.S."/>
            <person name="Egan A."/>
            <person name="Galens K."/>
            <person name="Fraser-Liggett C.M."/>
            <person name="Haas B.J."/>
            <person name="Inman J.M."/>
            <person name="Kent R."/>
            <person name="Lemieux S."/>
            <person name="Malavazi I."/>
            <person name="Orvis J."/>
            <person name="Roemer T."/>
            <person name="Ronning C.M."/>
            <person name="Sundaram J.P."/>
            <person name="Sutton G."/>
            <person name="Turner G."/>
            <person name="Venter J.C."/>
            <person name="White O.R."/>
            <person name="Whitty B.R."/>
            <person name="Youngman P."/>
            <person name="Wolfe K.H."/>
            <person name="Goldman G.H."/>
            <person name="Wortman J.R."/>
            <person name="Jiang B."/>
            <person name="Denning D.W."/>
            <person name="Nierman W.C."/>
        </authorList>
    </citation>
    <scope>NUCLEOTIDE SEQUENCE [LARGE SCALE GENOMIC DNA]</scope>
    <source>
        <strain evidence="3">ATCC 1007 / CBS 513.65 / DSM 816 / NCTC 3887 / NRRL 1</strain>
    </source>
</reference>
<feature type="compositionally biased region" description="Basic and acidic residues" evidence="1">
    <location>
        <begin position="190"/>
        <end position="204"/>
    </location>
</feature>
<evidence type="ECO:0000313" key="3">
    <source>
        <dbReference type="Proteomes" id="UP000006701"/>
    </source>
</evidence>
<dbReference type="Proteomes" id="UP000006701">
    <property type="component" value="Unassembled WGS sequence"/>
</dbReference>
<dbReference type="AlphaFoldDB" id="A1CL36"/>
<proteinExistence type="predicted"/>
<evidence type="ECO:0000256" key="1">
    <source>
        <dbReference type="SAM" id="MobiDB-lite"/>
    </source>
</evidence>
<dbReference type="VEuPathDB" id="FungiDB:ACLA_040760"/>
<dbReference type="OMA" id="NAHERFR"/>
<dbReference type="EMBL" id="DS027056">
    <property type="protein sequence ID" value="EAW09860.1"/>
    <property type="molecule type" value="Genomic_DNA"/>
</dbReference>
<gene>
    <name evidence="2" type="ORF">ACLA_040760</name>
</gene>
<organism evidence="2 3">
    <name type="scientific">Aspergillus clavatus (strain ATCC 1007 / CBS 513.65 / DSM 816 / NCTC 3887 / NRRL 1 / QM 1276 / 107)</name>
    <dbReference type="NCBI Taxonomy" id="344612"/>
    <lineage>
        <taxon>Eukaryota</taxon>
        <taxon>Fungi</taxon>
        <taxon>Dikarya</taxon>
        <taxon>Ascomycota</taxon>
        <taxon>Pezizomycotina</taxon>
        <taxon>Eurotiomycetes</taxon>
        <taxon>Eurotiomycetidae</taxon>
        <taxon>Eurotiales</taxon>
        <taxon>Aspergillaceae</taxon>
        <taxon>Aspergillus</taxon>
        <taxon>Aspergillus subgen. Fumigati</taxon>
    </lineage>
</organism>
<feature type="compositionally biased region" description="Basic and acidic residues" evidence="1">
    <location>
        <begin position="168"/>
        <end position="182"/>
    </location>
</feature>
<dbReference type="KEGG" id="act:ACLA_040760"/>
<protein>
    <submittedName>
        <fullName evidence="2">Uncharacterized protein</fullName>
    </submittedName>
</protein>
<dbReference type="OrthoDB" id="4506792at2759"/>
<feature type="region of interest" description="Disordered" evidence="1">
    <location>
        <begin position="168"/>
        <end position="234"/>
    </location>
</feature>
<name>A1CL36_ASPCL</name>
<dbReference type="HOGENOM" id="CLU_1065935_0_0_1"/>
<evidence type="ECO:0000313" key="2">
    <source>
        <dbReference type="EMBL" id="EAW09860.1"/>
    </source>
</evidence>
<keyword evidence="3" id="KW-1185">Reference proteome</keyword>
<accession>A1CL36</accession>
<dbReference type="GeneID" id="4703334"/>
<dbReference type="RefSeq" id="XP_001271286.1">
    <property type="nucleotide sequence ID" value="XM_001271285.1"/>
</dbReference>
<sequence length="257" mass="30294">MPYYFTPDPNQLGNIMHYNNNAMQSSSYQQPSEAEDYTTEDEEEVVYELDERAMACLPERLREIMREIHRERLERVQRENPDFEYRRASSRQNDHAERWLENVVVRLMESQSAPRPVFHTMADALPIHGALSSYQPQAAVEPQHAYNNMVPDHEQFYPRVTVTELSHNRDNSENDIQVEHDSTPVQEEPTEIREPTEPMEDMHRPPPANRTRLGDKTPKKKPTDSKCRRRRSSMVLEMRSRLQKKVGKVSRFFKSIV</sequence>
<feature type="compositionally biased region" description="Basic and acidic residues" evidence="1">
    <location>
        <begin position="212"/>
        <end position="226"/>
    </location>
</feature>